<comment type="caution">
    <text evidence="11">The sequence shown here is derived from an EMBL/GenBank/DDBJ whole genome shotgun (WGS) entry which is preliminary data.</text>
</comment>
<dbReference type="PANTHER" id="PTHR33451">
    <property type="entry name" value="MALATE-2H(+)/NA(+)-LACTATE ANTIPORTER"/>
    <property type="match status" value="1"/>
</dbReference>
<keyword evidence="7 9" id="KW-0472">Membrane</keyword>
<feature type="non-terminal residue" evidence="11">
    <location>
        <position position="1"/>
    </location>
</feature>
<evidence type="ECO:0000256" key="3">
    <source>
        <dbReference type="ARBA" id="ARBA00022449"/>
    </source>
</evidence>
<dbReference type="Proteomes" id="UP000318148">
    <property type="component" value="Unassembled WGS sequence"/>
</dbReference>
<evidence type="ECO:0000256" key="7">
    <source>
        <dbReference type="ARBA" id="ARBA00023136"/>
    </source>
</evidence>
<keyword evidence="4" id="KW-1003">Cell membrane</keyword>
<evidence type="ECO:0000313" key="11">
    <source>
        <dbReference type="EMBL" id="RZO08445.1"/>
    </source>
</evidence>
<feature type="transmembrane region" description="Helical" evidence="9">
    <location>
        <begin position="191"/>
        <end position="210"/>
    </location>
</feature>
<evidence type="ECO:0000313" key="12">
    <source>
        <dbReference type="Proteomes" id="UP000318148"/>
    </source>
</evidence>
<keyword evidence="2" id="KW-0813">Transport</keyword>
<organism evidence="11 12">
    <name type="scientific">SAR92 clade bacterium</name>
    <dbReference type="NCBI Taxonomy" id="2315479"/>
    <lineage>
        <taxon>Bacteria</taxon>
        <taxon>Pseudomonadati</taxon>
        <taxon>Pseudomonadota</taxon>
        <taxon>Gammaproteobacteria</taxon>
        <taxon>Cellvibrionales</taxon>
        <taxon>Porticoccaceae</taxon>
        <taxon>SAR92 clade</taxon>
    </lineage>
</organism>
<protein>
    <submittedName>
        <fullName evidence="11">Na+/H+ antiporter NhaC</fullName>
    </submittedName>
</protein>
<proteinExistence type="inferred from homology"/>
<evidence type="ECO:0000256" key="8">
    <source>
        <dbReference type="ARBA" id="ARBA00038435"/>
    </source>
</evidence>
<reference evidence="11 12" key="1">
    <citation type="submission" date="2019-02" db="EMBL/GenBank/DDBJ databases">
        <title>Prokaryotic population dynamics and viral predation in marine succession experiment using metagenomics: the confinement effect.</title>
        <authorList>
            <person name="Haro-Moreno J.M."/>
            <person name="Rodriguez-Valera F."/>
            <person name="Lopez-Perez M."/>
        </authorList>
    </citation>
    <scope>NUCLEOTIDE SEQUENCE [LARGE SCALE GENOMIC DNA]</scope>
    <source>
        <strain evidence="11">MED-G169</strain>
    </source>
</reference>
<comment type="similarity">
    <text evidence="8">Belongs to the NhaC Na(+)/H(+) (TC 2.A.35) antiporter family.</text>
</comment>
<sequence length="224" mass="24049">LLIGTFLGCLFAITFQMEMVFEKQETTDLNAVALIFRELMNALFIGFESSTGNQAYDDLISKGGMVNMMSVVGLVITAMAFGGAMSKAGLLERLIRAPLSKVKSTGGLIATTVGTCIGTNAIASDQYLSIVLPGQMLIEPYKERKIKAVNLSRTLEDSGTLTSALFPWNTCGAYMAGTLGISTLTYAPFAFFNYLCPVIAIIYGVVKFAVPTDEKKSESLEAQS</sequence>
<keyword evidence="3" id="KW-0050">Antiport</keyword>
<dbReference type="InterPro" id="IPR018461">
    <property type="entry name" value="Na/H_Antiport_NhaC-like_C"/>
</dbReference>
<dbReference type="InterPro" id="IPR052180">
    <property type="entry name" value="NhaC_Na-H+_Antiporter"/>
</dbReference>
<evidence type="ECO:0000256" key="4">
    <source>
        <dbReference type="ARBA" id="ARBA00022475"/>
    </source>
</evidence>
<evidence type="ECO:0000259" key="10">
    <source>
        <dbReference type="Pfam" id="PF03553"/>
    </source>
</evidence>
<dbReference type="GO" id="GO:0005886">
    <property type="term" value="C:plasma membrane"/>
    <property type="evidence" value="ECO:0007669"/>
    <property type="project" value="UniProtKB-SubCell"/>
</dbReference>
<dbReference type="EMBL" id="SHBO01000004">
    <property type="protein sequence ID" value="RZO08445.1"/>
    <property type="molecule type" value="Genomic_DNA"/>
</dbReference>
<evidence type="ECO:0000256" key="1">
    <source>
        <dbReference type="ARBA" id="ARBA00004651"/>
    </source>
</evidence>
<feature type="transmembrane region" description="Helical" evidence="9">
    <location>
        <begin position="65"/>
        <end position="84"/>
    </location>
</feature>
<evidence type="ECO:0000256" key="9">
    <source>
        <dbReference type="SAM" id="Phobius"/>
    </source>
</evidence>
<evidence type="ECO:0000256" key="6">
    <source>
        <dbReference type="ARBA" id="ARBA00022989"/>
    </source>
</evidence>
<evidence type="ECO:0000256" key="5">
    <source>
        <dbReference type="ARBA" id="ARBA00022692"/>
    </source>
</evidence>
<keyword evidence="5 9" id="KW-0812">Transmembrane</keyword>
<accession>A0A520LNZ8</accession>
<dbReference type="PANTHER" id="PTHR33451:SF3">
    <property type="entry name" value="MALATE-2H(+)_NA(+)-LACTATE ANTIPORTER"/>
    <property type="match status" value="1"/>
</dbReference>
<comment type="subcellular location">
    <subcellularLocation>
        <location evidence="1">Cell membrane</location>
        <topology evidence="1">Multi-pass membrane protein</topology>
    </subcellularLocation>
</comment>
<dbReference type="AlphaFoldDB" id="A0A520LNZ8"/>
<feature type="domain" description="Na+/H+ antiporter NhaC-like C-terminal" evidence="10">
    <location>
        <begin position="36"/>
        <end position="207"/>
    </location>
</feature>
<dbReference type="GO" id="GO:0015297">
    <property type="term" value="F:antiporter activity"/>
    <property type="evidence" value="ECO:0007669"/>
    <property type="project" value="UniProtKB-KW"/>
</dbReference>
<dbReference type="Pfam" id="PF03553">
    <property type="entry name" value="Na_H_antiporter"/>
    <property type="match status" value="1"/>
</dbReference>
<keyword evidence="6 9" id="KW-1133">Transmembrane helix</keyword>
<evidence type="ECO:0000256" key="2">
    <source>
        <dbReference type="ARBA" id="ARBA00022448"/>
    </source>
</evidence>
<gene>
    <name evidence="11" type="ORF">EVB02_00660</name>
</gene>
<name>A0A520LNZ8_9GAMM</name>
<feature type="transmembrane region" description="Helical" evidence="9">
    <location>
        <begin position="105"/>
        <end position="123"/>
    </location>
</feature>